<dbReference type="STRING" id="180498.A0A067LN71"/>
<protein>
    <recommendedName>
        <fullName evidence="1">AB hydrolase-1 domain-containing protein</fullName>
    </recommendedName>
</protein>
<dbReference type="EMBL" id="KK914219">
    <property type="protein sequence ID" value="KDP46260.1"/>
    <property type="molecule type" value="Genomic_DNA"/>
</dbReference>
<dbReference type="OrthoDB" id="6431331at2759"/>
<dbReference type="SUPFAM" id="SSF53474">
    <property type="entry name" value="alpha/beta-Hydrolases"/>
    <property type="match status" value="1"/>
</dbReference>
<keyword evidence="3" id="KW-1185">Reference proteome</keyword>
<dbReference type="InterPro" id="IPR029058">
    <property type="entry name" value="AB_hydrolase_fold"/>
</dbReference>
<dbReference type="InterPro" id="IPR052370">
    <property type="entry name" value="Meta-cleavage_hydrolase"/>
</dbReference>
<evidence type="ECO:0000313" key="3">
    <source>
        <dbReference type="Proteomes" id="UP000027138"/>
    </source>
</evidence>
<sequence length="297" mass="34135">MVNTLVTIYLPILHVLVKLVGMRPHEVEIEPGTVIHFWVPRTHKPNKPALVFLHGFGLNGLVTWQFQVLSLARNYAVYVPDFLFFGSSITNKPDRSPEFQAECMAKGLRKIGVEKCSLVGLSYGGMIGFKMAEMYPDLVRSMVVSSSVMALTESISGDSLDRIGFSSWILYLLPRTVNGFKQMLNIATYKLPWLPNFAYKHFFEVMFNHRKERTELLEALITRDKEFRIPSYSQNIHLLWGENDKIFNLEDAYNLKEQLKGKATLHYIEKAGHLVPLERPFAYNRQLNKILALQLQV</sequence>
<dbReference type="AlphaFoldDB" id="A0A067LN71"/>
<evidence type="ECO:0000259" key="1">
    <source>
        <dbReference type="Pfam" id="PF00561"/>
    </source>
</evidence>
<feature type="domain" description="AB hydrolase-1" evidence="1">
    <location>
        <begin position="48"/>
        <end position="162"/>
    </location>
</feature>
<dbReference type="PANTHER" id="PTHR43139:SF22">
    <property type="entry name" value="AB HYDROLASE-1 DOMAIN-CONTAINING PROTEIN"/>
    <property type="match status" value="1"/>
</dbReference>
<dbReference type="Pfam" id="PF00561">
    <property type="entry name" value="Abhydrolase_1"/>
    <property type="match status" value="1"/>
</dbReference>
<name>A0A067LN71_JATCU</name>
<dbReference type="Proteomes" id="UP000027138">
    <property type="component" value="Unassembled WGS sequence"/>
</dbReference>
<dbReference type="KEGG" id="jcu:105632393"/>
<reference evidence="2 3" key="1">
    <citation type="journal article" date="2014" name="PLoS ONE">
        <title>Global Analysis of Gene Expression Profiles in Physic Nut (Jatropha curcas L.) Seedlings Exposed to Salt Stress.</title>
        <authorList>
            <person name="Zhang L."/>
            <person name="Zhang C."/>
            <person name="Wu P."/>
            <person name="Chen Y."/>
            <person name="Li M."/>
            <person name="Jiang H."/>
            <person name="Wu G."/>
        </authorList>
    </citation>
    <scope>NUCLEOTIDE SEQUENCE [LARGE SCALE GENOMIC DNA]</scope>
    <source>
        <strain evidence="3">cv. GZQX0401</strain>
        <tissue evidence="2">Young leaves</tissue>
    </source>
</reference>
<gene>
    <name evidence="2" type="ORF">JCGZ_10100</name>
</gene>
<evidence type="ECO:0000313" key="2">
    <source>
        <dbReference type="EMBL" id="KDP46260.1"/>
    </source>
</evidence>
<accession>A0A067LN71</accession>
<organism evidence="2 3">
    <name type="scientific">Jatropha curcas</name>
    <name type="common">Barbados nut</name>
    <dbReference type="NCBI Taxonomy" id="180498"/>
    <lineage>
        <taxon>Eukaryota</taxon>
        <taxon>Viridiplantae</taxon>
        <taxon>Streptophyta</taxon>
        <taxon>Embryophyta</taxon>
        <taxon>Tracheophyta</taxon>
        <taxon>Spermatophyta</taxon>
        <taxon>Magnoliopsida</taxon>
        <taxon>eudicotyledons</taxon>
        <taxon>Gunneridae</taxon>
        <taxon>Pentapetalae</taxon>
        <taxon>rosids</taxon>
        <taxon>fabids</taxon>
        <taxon>Malpighiales</taxon>
        <taxon>Euphorbiaceae</taxon>
        <taxon>Crotonoideae</taxon>
        <taxon>Jatropheae</taxon>
        <taxon>Jatropha</taxon>
    </lineage>
</organism>
<proteinExistence type="predicted"/>
<dbReference type="PANTHER" id="PTHR43139">
    <property type="entry name" value="SI:DKEY-122A22.2"/>
    <property type="match status" value="1"/>
</dbReference>
<dbReference type="PRINTS" id="PR00111">
    <property type="entry name" value="ABHYDROLASE"/>
</dbReference>
<dbReference type="InterPro" id="IPR000073">
    <property type="entry name" value="AB_hydrolase_1"/>
</dbReference>
<dbReference type="Gene3D" id="3.40.50.1820">
    <property type="entry name" value="alpha/beta hydrolase"/>
    <property type="match status" value="1"/>
</dbReference>